<dbReference type="Proteomes" id="UP000663859">
    <property type="component" value="Unassembled WGS sequence"/>
</dbReference>
<accession>A0A8J2BPL3</accession>
<evidence type="ECO:0000313" key="2">
    <source>
        <dbReference type="Proteomes" id="UP000663859"/>
    </source>
</evidence>
<proteinExistence type="predicted"/>
<protein>
    <submittedName>
        <fullName evidence="1">Uncharacterized protein</fullName>
    </submittedName>
</protein>
<name>A0A8J2BPL3_9BACT</name>
<dbReference type="AlphaFoldDB" id="A0A8J2BPL3"/>
<organism evidence="1 2">
    <name type="scientific">Candidatus Methylacidithermus pantelleriae</name>
    <dbReference type="NCBI Taxonomy" id="2744239"/>
    <lineage>
        <taxon>Bacteria</taxon>
        <taxon>Pseudomonadati</taxon>
        <taxon>Verrucomicrobiota</taxon>
        <taxon>Methylacidiphilae</taxon>
        <taxon>Methylacidiphilales</taxon>
        <taxon>Methylacidiphilaceae</taxon>
        <taxon>Candidatus Methylacidithermus</taxon>
    </lineage>
</organism>
<gene>
    <name evidence="1" type="ORF">MPNT_200017</name>
</gene>
<keyword evidence="2" id="KW-1185">Reference proteome</keyword>
<dbReference type="EMBL" id="CAJNOB010000013">
    <property type="protein sequence ID" value="CAF0696980.1"/>
    <property type="molecule type" value="Genomic_DNA"/>
</dbReference>
<sequence length="86" mass="9956">MCGHVFLLLVTFLFCSASIADIFGLKHKRLVSPTFRRFTLGRNKPEGRSIGFYWLPSNRSFLCGANLLQRGILSRYLFIERRGFHC</sequence>
<reference evidence="1" key="1">
    <citation type="submission" date="2021-02" db="EMBL/GenBank/DDBJ databases">
        <authorList>
            <person name="Cremers G."/>
            <person name="Picone N."/>
        </authorList>
    </citation>
    <scope>NUCLEOTIDE SEQUENCE</scope>
    <source>
        <strain evidence="1">PQ17</strain>
    </source>
</reference>
<comment type="caution">
    <text evidence="1">The sequence shown here is derived from an EMBL/GenBank/DDBJ whole genome shotgun (WGS) entry which is preliminary data.</text>
</comment>
<evidence type="ECO:0000313" key="1">
    <source>
        <dbReference type="EMBL" id="CAF0696980.1"/>
    </source>
</evidence>